<feature type="domain" description="Thiopeptide-type bacteriocin biosynthesis" evidence="2">
    <location>
        <begin position="767"/>
        <end position="1028"/>
    </location>
</feature>
<dbReference type="InterPro" id="IPR023809">
    <property type="entry name" value="Thiopep_bacteriocin_synth_dom"/>
</dbReference>
<evidence type="ECO:0000259" key="2">
    <source>
        <dbReference type="Pfam" id="PF14028"/>
    </source>
</evidence>
<reference evidence="3 4" key="1">
    <citation type="submission" date="2018-03" db="EMBL/GenBank/DDBJ databases">
        <title>Genomic Encyclopedia of Archaeal and Bacterial Type Strains, Phase II (KMG-II): from individual species to whole genera.</title>
        <authorList>
            <person name="Goeker M."/>
        </authorList>
    </citation>
    <scope>NUCLEOTIDE SEQUENCE [LARGE SCALE GENOMIC DNA]</scope>
    <source>
        <strain evidence="3 4">DSM 28354</strain>
    </source>
</reference>
<dbReference type="Proteomes" id="UP000238375">
    <property type="component" value="Unassembled WGS sequence"/>
</dbReference>
<name>A0A2T0T0R5_9BACT</name>
<dbReference type="EMBL" id="PVTE01000008">
    <property type="protein sequence ID" value="PRY39265.1"/>
    <property type="molecule type" value="Genomic_DNA"/>
</dbReference>
<protein>
    <submittedName>
        <fullName evidence="3">Thiopeptide-type bacteriocin biosynthesis protein</fullName>
    </submittedName>
</protein>
<dbReference type="NCBIfam" id="TIGR03891">
    <property type="entry name" value="thiopep_ocin"/>
    <property type="match status" value="1"/>
</dbReference>
<dbReference type="OrthoDB" id="1273722at2"/>
<keyword evidence="4" id="KW-1185">Reference proteome</keyword>
<gene>
    <name evidence="3" type="ORF">CLV58_108155</name>
</gene>
<evidence type="ECO:0000313" key="4">
    <source>
        <dbReference type="Proteomes" id="UP000238375"/>
    </source>
</evidence>
<feature type="domain" description="Lantibiotic dehydratase N-terminal" evidence="1">
    <location>
        <begin position="41"/>
        <end position="689"/>
    </location>
</feature>
<sequence>MLQRHAFFVLRQPTFPISTLIRFYDQLTTHSFEDLLRQHYQQPLAQEALFVASPILYERFQRWLSGEQLPEQPKLLLTLHKYLIRMCSRATPYGLFAGCTTGTFGEQTSFRASTATAPRTHTRIDMDGLLAIGRWLTTLPHIRSQLRLFPNTSIYAAGPSLRYVEQQWDIDHRNYFISAVEVDQYLTTILQAARTGATIGELTTCLTALHTNADEATDFIDQLIDSQLLVFETEPTVTGRPYLNWLTERLASLTDTDEEVAALQQLTAGLQQPDKRQTYRHIRQWMRDRQIGPPTTDIMQVDSYVDNPSLQLGERTMQHLERSLEKLLLLNQPNVCPDLDEFKRRFYNRYEDEEIPLTLALDQEVGVGYGSGSTLGVGYAPLIDDLTFASSAAPQTTTWDWWQTFVMDKYASALRSRRATSDIDEIVLTDDDLTYIAQQRPMTDSMPDTFYAFGSFLASSAKALDEGNFRFTLLAYRGPSAVNLLSRFGEGDPALAQHIRHCAAEEEIRQPDVILAEVVHLPENRVGNILTRPTIHPYEIPYMGHSSADTDHQIDLSDLVVSVRNNQVILRSKRLNQRVIPRQTTAHNFTRGLPIYRFLCDLQAQDAHLNVVWNWGVLRTQVYLPRVRYQNVIVSRATWQLPPRQLTPDNPLRLVAQLTAAGLPDQFLLAQGDNELLINLHIPESLALLSAEIHRLLATATPGSDPSPLRLVEFLAKPDQCPFTNRRDVFTHEVIIPFSSNHNRPLPGLQQTSKQLPQRKFSVGSEWFYLKVYTGEKTSDALLMQTIYPVVQQLLKTQTIQEFFFIRYKDTDPHLRLRFRGNPHLEFYHHVVRAMEKALHDSVEVGIVHRVQVDTYQREFERYGMEHIGLCETLFHCDSLSTLSFLAHTGDTFNEDLRFAFAVCKIDRLLTDTGLTATDCRAILNALKESFFQEFGGNAALRHQLNEKYRTYRPLMNQALSSNFPGLATDDWSDTQTRLLRQLANTFADTDALFGILSSLIHMIVNRLFPSKQRAYELVLYHCLARHYDSVRARQAVS</sequence>
<evidence type="ECO:0000313" key="3">
    <source>
        <dbReference type="EMBL" id="PRY39265.1"/>
    </source>
</evidence>
<dbReference type="Pfam" id="PF04738">
    <property type="entry name" value="Lant_dehydr_N"/>
    <property type="match status" value="1"/>
</dbReference>
<evidence type="ECO:0000259" key="1">
    <source>
        <dbReference type="Pfam" id="PF04738"/>
    </source>
</evidence>
<dbReference type="AlphaFoldDB" id="A0A2T0T0R5"/>
<dbReference type="InterPro" id="IPR006827">
    <property type="entry name" value="Lant_deHydtase_N"/>
</dbReference>
<proteinExistence type="predicted"/>
<organism evidence="3 4">
    <name type="scientific">Spirosoma oryzae</name>
    <dbReference type="NCBI Taxonomy" id="1469603"/>
    <lineage>
        <taxon>Bacteria</taxon>
        <taxon>Pseudomonadati</taxon>
        <taxon>Bacteroidota</taxon>
        <taxon>Cytophagia</taxon>
        <taxon>Cytophagales</taxon>
        <taxon>Cytophagaceae</taxon>
        <taxon>Spirosoma</taxon>
    </lineage>
</organism>
<comment type="caution">
    <text evidence="3">The sequence shown here is derived from an EMBL/GenBank/DDBJ whole genome shotgun (WGS) entry which is preliminary data.</text>
</comment>
<dbReference type="RefSeq" id="WP_106137949.1">
    <property type="nucleotide sequence ID" value="NZ_PVTE01000008.1"/>
</dbReference>
<accession>A0A2T0T0R5</accession>
<dbReference type="Pfam" id="PF14028">
    <property type="entry name" value="Lant_dehydr_C"/>
    <property type="match status" value="1"/>
</dbReference>